<feature type="compositionally biased region" description="Polar residues" evidence="3">
    <location>
        <begin position="8"/>
        <end position="21"/>
    </location>
</feature>
<name>A0ABR3WE02_9PEZI</name>
<dbReference type="CDD" id="cd00067">
    <property type="entry name" value="GAL4"/>
    <property type="match status" value="1"/>
</dbReference>
<dbReference type="Pfam" id="PF04082">
    <property type="entry name" value="Fungal_trans"/>
    <property type="match status" value="1"/>
</dbReference>
<reference evidence="5 6" key="1">
    <citation type="journal article" date="2024" name="IMA Fungus">
        <title>IMA Genome - F19 : A genome assembly and annotation guide to empower mycologists, including annotated draft genome sequences of Ceratocystis pirilliformis, Diaporthe australafricana, Fusarium ophioides, Paecilomyces lecythidis, and Sporothrix stenoceras.</title>
        <authorList>
            <person name="Aylward J."/>
            <person name="Wilson A.M."/>
            <person name="Visagie C.M."/>
            <person name="Spraker J."/>
            <person name="Barnes I."/>
            <person name="Buitendag C."/>
            <person name="Ceriani C."/>
            <person name="Del Mar Angel L."/>
            <person name="du Plessis D."/>
            <person name="Fuchs T."/>
            <person name="Gasser K."/>
            <person name="Kramer D."/>
            <person name="Li W."/>
            <person name="Munsamy K."/>
            <person name="Piso A."/>
            <person name="Price J.L."/>
            <person name="Sonnekus B."/>
            <person name="Thomas C."/>
            <person name="van der Nest A."/>
            <person name="van Dijk A."/>
            <person name="van Heerden A."/>
            <person name="van Vuuren N."/>
            <person name="Yilmaz N."/>
            <person name="Duong T.A."/>
            <person name="van der Merwe N.A."/>
            <person name="Wingfield M.J."/>
            <person name="Wingfield B.D."/>
        </authorList>
    </citation>
    <scope>NUCLEOTIDE SEQUENCE [LARGE SCALE GENOMIC DNA]</scope>
    <source>
        <strain evidence="5 6">CMW 18300</strain>
    </source>
</reference>
<dbReference type="InterPro" id="IPR050797">
    <property type="entry name" value="Carb_Metab_Trans_Reg"/>
</dbReference>
<feature type="compositionally biased region" description="Low complexity" evidence="3">
    <location>
        <begin position="181"/>
        <end position="190"/>
    </location>
</feature>
<feature type="region of interest" description="Disordered" evidence="3">
    <location>
        <begin position="99"/>
        <end position="190"/>
    </location>
</feature>
<organism evidence="5 6">
    <name type="scientific">Diaporthe australafricana</name>
    <dbReference type="NCBI Taxonomy" id="127596"/>
    <lineage>
        <taxon>Eukaryota</taxon>
        <taxon>Fungi</taxon>
        <taxon>Dikarya</taxon>
        <taxon>Ascomycota</taxon>
        <taxon>Pezizomycotina</taxon>
        <taxon>Sordariomycetes</taxon>
        <taxon>Sordariomycetidae</taxon>
        <taxon>Diaporthales</taxon>
        <taxon>Diaporthaceae</taxon>
        <taxon>Diaporthe</taxon>
    </lineage>
</organism>
<keyword evidence="2" id="KW-0539">Nucleus</keyword>
<dbReference type="SUPFAM" id="SSF57701">
    <property type="entry name" value="Zn2/Cys6 DNA-binding domain"/>
    <property type="match status" value="1"/>
</dbReference>
<dbReference type="PROSITE" id="PS00463">
    <property type="entry name" value="ZN2_CY6_FUNGAL_1"/>
    <property type="match status" value="1"/>
</dbReference>
<dbReference type="InterPro" id="IPR007219">
    <property type="entry name" value="XnlR_reg_dom"/>
</dbReference>
<dbReference type="SMART" id="SM00906">
    <property type="entry name" value="Fungal_trans"/>
    <property type="match status" value="1"/>
</dbReference>
<accession>A0ABR3WE02</accession>
<feature type="region of interest" description="Disordered" evidence="3">
    <location>
        <begin position="327"/>
        <end position="348"/>
    </location>
</feature>
<gene>
    <name evidence="5" type="ORF">Daus18300_009502</name>
</gene>
<evidence type="ECO:0000256" key="1">
    <source>
        <dbReference type="ARBA" id="ARBA00022723"/>
    </source>
</evidence>
<dbReference type="PANTHER" id="PTHR31668:SF10">
    <property type="entry name" value="ZN(II)2CYS6 TRANSCRIPTION FACTOR (EUROFUNG)"/>
    <property type="match status" value="1"/>
</dbReference>
<dbReference type="EMBL" id="JAWRVE010000097">
    <property type="protein sequence ID" value="KAL1859637.1"/>
    <property type="molecule type" value="Genomic_DNA"/>
</dbReference>
<comment type="caution">
    <text evidence="5">The sequence shown here is derived from an EMBL/GenBank/DDBJ whole genome shotgun (WGS) entry which is preliminary data.</text>
</comment>
<dbReference type="CDD" id="cd12148">
    <property type="entry name" value="fungal_TF_MHR"/>
    <property type="match status" value="1"/>
</dbReference>
<dbReference type="InterPro" id="IPR001138">
    <property type="entry name" value="Zn2Cys6_DnaBD"/>
</dbReference>
<dbReference type="InterPro" id="IPR036864">
    <property type="entry name" value="Zn2-C6_fun-type_DNA-bd_sf"/>
</dbReference>
<evidence type="ECO:0000256" key="2">
    <source>
        <dbReference type="ARBA" id="ARBA00023242"/>
    </source>
</evidence>
<feature type="compositionally biased region" description="Low complexity" evidence="3">
    <location>
        <begin position="112"/>
        <end position="121"/>
    </location>
</feature>
<dbReference type="SMART" id="SM00066">
    <property type="entry name" value="GAL4"/>
    <property type="match status" value="1"/>
</dbReference>
<proteinExistence type="predicted"/>
<feature type="domain" description="Zn(2)-C6 fungal-type" evidence="4">
    <location>
        <begin position="67"/>
        <end position="100"/>
    </location>
</feature>
<dbReference type="Gene3D" id="4.10.240.10">
    <property type="entry name" value="Zn(2)-C6 fungal-type DNA-binding domain"/>
    <property type="match status" value="1"/>
</dbReference>
<feature type="region of interest" description="Disordered" evidence="3">
    <location>
        <begin position="1"/>
        <end position="76"/>
    </location>
</feature>
<dbReference type="PROSITE" id="PS50048">
    <property type="entry name" value="ZN2_CY6_FUNGAL_2"/>
    <property type="match status" value="1"/>
</dbReference>
<feature type="compositionally biased region" description="Low complexity" evidence="3">
    <location>
        <begin position="339"/>
        <end position="348"/>
    </location>
</feature>
<feature type="compositionally biased region" description="Low complexity" evidence="3">
    <location>
        <begin position="41"/>
        <end position="51"/>
    </location>
</feature>
<protein>
    <recommendedName>
        <fullName evidence="4">Zn(2)-C6 fungal-type domain-containing protein</fullName>
    </recommendedName>
</protein>
<keyword evidence="6" id="KW-1185">Reference proteome</keyword>
<evidence type="ECO:0000313" key="5">
    <source>
        <dbReference type="EMBL" id="KAL1859637.1"/>
    </source>
</evidence>
<evidence type="ECO:0000256" key="3">
    <source>
        <dbReference type="SAM" id="MobiDB-lite"/>
    </source>
</evidence>
<dbReference type="PANTHER" id="PTHR31668">
    <property type="entry name" value="GLUCOSE TRANSPORT TRANSCRIPTION REGULATOR RGT1-RELATED-RELATED"/>
    <property type="match status" value="1"/>
</dbReference>
<evidence type="ECO:0000259" key="4">
    <source>
        <dbReference type="PROSITE" id="PS50048"/>
    </source>
</evidence>
<dbReference type="Pfam" id="PF00172">
    <property type="entry name" value="Zn_clus"/>
    <property type="match status" value="1"/>
</dbReference>
<sequence>MAREDAVPTSSQQARSSTPSLLTREDHPQHHAHASSGPYPGGSTTTAVDAGAAGGGERPYRSHLRPACQACRRRKSRCKVDEGDERGCLMCRVHGTECEFPSTAPNKDLTSPRRTAAAAARPPKRAQPHQPSGGGGTSTASKRRQLRARKDAPSSLPPAALGQTMSPARHLAQQARDDGDGAAAQQQQQHSAALIAGLGSPEEEESAHIVGPVVTSDTQVLADYLRADSSQIDGGGRRLARIVRVPGRNGTGAGAGGGGAGGLDNSVMFARVRRRPMGQTPNQTVASGKCQVIERIVEPWADELVDTYFRRANACFPLLDEGSFRDQFRRRGGGGGSGSSPSASASTSSSNSSLISPALLAAVYAHALTFWSQPRRAQGRHCPDGRFVWNQATDALYSELQLSPGMSTVIAVLLDVGGRPSTSMIGNGVLIGSAVSIAHGLGLHRDPGDWAGVSDAEKRVRVQIWWALVVHDKWFSLAYGTPPHIQARFHDVPRPRAADGNVVFLALVSLTEVLDAFLVHLYALKSDNRRGAASEFDPGAALCQWEESLSGESRRLVLQGKDLSIPGASNLRLAYLFVRLLQRRMELDRRRDDDEGQRAGADADPLPGRYVHLRRAAEAIVRLVQGLRASQLHDWWLPTTAFIFTSTMAFLLRVALETEKKNTAGSLAESVSLGLANDLLAALRGHQQNSGWDLGDVCIAQYADVVEELRRTTPSANVVGQAGAETAMPLMDWQDFDISSLPDVEELFPNLWDMFDSNH</sequence>
<keyword evidence="1" id="KW-0479">Metal-binding</keyword>
<dbReference type="Proteomes" id="UP001583177">
    <property type="component" value="Unassembled WGS sequence"/>
</dbReference>
<evidence type="ECO:0000313" key="6">
    <source>
        <dbReference type="Proteomes" id="UP001583177"/>
    </source>
</evidence>